<keyword evidence="3" id="KW-1185">Reference proteome</keyword>
<feature type="compositionally biased region" description="Basic and acidic residues" evidence="1">
    <location>
        <begin position="78"/>
        <end position="89"/>
    </location>
</feature>
<gene>
    <name evidence="2" type="ORF">SASPL_121256</name>
</gene>
<reference evidence="2" key="2">
    <citation type="submission" date="2020-08" db="EMBL/GenBank/DDBJ databases">
        <title>Plant Genome Project.</title>
        <authorList>
            <person name="Zhang R.-G."/>
        </authorList>
    </citation>
    <scope>NUCLEOTIDE SEQUENCE</scope>
    <source>
        <strain evidence="2">Huo1</strain>
        <tissue evidence="2">Leaf</tissue>
    </source>
</reference>
<protein>
    <submittedName>
        <fullName evidence="2">Uncharacterized protein</fullName>
    </submittedName>
</protein>
<name>A0A8X8XUL0_SALSN</name>
<dbReference type="AlphaFoldDB" id="A0A8X8XUL0"/>
<evidence type="ECO:0000313" key="2">
    <source>
        <dbReference type="EMBL" id="KAG6419047.1"/>
    </source>
</evidence>
<organism evidence="2">
    <name type="scientific">Salvia splendens</name>
    <name type="common">Scarlet sage</name>
    <dbReference type="NCBI Taxonomy" id="180675"/>
    <lineage>
        <taxon>Eukaryota</taxon>
        <taxon>Viridiplantae</taxon>
        <taxon>Streptophyta</taxon>
        <taxon>Embryophyta</taxon>
        <taxon>Tracheophyta</taxon>
        <taxon>Spermatophyta</taxon>
        <taxon>Magnoliopsida</taxon>
        <taxon>eudicotyledons</taxon>
        <taxon>Gunneridae</taxon>
        <taxon>Pentapetalae</taxon>
        <taxon>asterids</taxon>
        <taxon>lamiids</taxon>
        <taxon>Lamiales</taxon>
        <taxon>Lamiaceae</taxon>
        <taxon>Nepetoideae</taxon>
        <taxon>Mentheae</taxon>
        <taxon>Salviinae</taxon>
        <taxon>Salvia</taxon>
        <taxon>Salvia subgen. Calosphace</taxon>
        <taxon>core Calosphace</taxon>
    </lineage>
</organism>
<evidence type="ECO:0000256" key="1">
    <source>
        <dbReference type="SAM" id="MobiDB-lite"/>
    </source>
</evidence>
<feature type="region of interest" description="Disordered" evidence="1">
    <location>
        <begin position="69"/>
        <end position="89"/>
    </location>
</feature>
<accession>A0A8X8XUL0</accession>
<sequence>MDSDLLVTNCLTGEFGENQIISVVDHVNGLHHSTTKSDSFVVDMERFSHLIEKEKEKVTNSAHSRITRNLSRKGSMKPAERKVSSNERDASMIATSPRATFTLEKQALVVAGPQDHSLATPQLHHQISITNGCITTASAQTKAGPTKRFGFRRSSTIDPTRILFFFATM</sequence>
<dbReference type="EMBL" id="PNBA02000007">
    <property type="protein sequence ID" value="KAG6419047.1"/>
    <property type="molecule type" value="Genomic_DNA"/>
</dbReference>
<evidence type="ECO:0000313" key="3">
    <source>
        <dbReference type="Proteomes" id="UP000298416"/>
    </source>
</evidence>
<dbReference type="PANTHER" id="PTHR34064:SF4">
    <property type="entry name" value="PROTEIN, PUTATIVE-RELATED"/>
    <property type="match status" value="1"/>
</dbReference>
<proteinExistence type="predicted"/>
<dbReference type="PANTHER" id="PTHR34064">
    <property type="entry name" value="OS04G0672300 PROTEIN"/>
    <property type="match status" value="1"/>
</dbReference>
<dbReference type="Proteomes" id="UP000298416">
    <property type="component" value="Unassembled WGS sequence"/>
</dbReference>
<comment type="caution">
    <text evidence="2">The sequence shown here is derived from an EMBL/GenBank/DDBJ whole genome shotgun (WGS) entry which is preliminary data.</text>
</comment>
<reference evidence="2" key="1">
    <citation type="submission" date="2018-01" db="EMBL/GenBank/DDBJ databases">
        <authorList>
            <person name="Mao J.F."/>
        </authorList>
    </citation>
    <scope>NUCLEOTIDE SEQUENCE</scope>
    <source>
        <strain evidence="2">Huo1</strain>
        <tissue evidence="2">Leaf</tissue>
    </source>
</reference>